<gene>
    <name evidence="1" type="ORF">V8G54_009526</name>
</gene>
<proteinExistence type="predicted"/>
<name>A0AAQ3NUZ5_VIGMU</name>
<dbReference type="AlphaFoldDB" id="A0AAQ3NUZ5"/>
<organism evidence="1 2">
    <name type="scientific">Vigna mungo</name>
    <name type="common">Black gram</name>
    <name type="synonym">Phaseolus mungo</name>
    <dbReference type="NCBI Taxonomy" id="3915"/>
    <lineage>
        <taxon>Eukaryota</taxon>
        <taxon>Viridiplantae</taxon>
        <taxon>Streptophyta</taxon>
        <taxon>Embryophyta</taxon>
        <taxon>Tracheophyta</taxon>
        <taxon>Spermatophyta</taxon>
        <taxon>Magnoliopsida</taxon>
        <taxon>eudicotyledons</taxon>
        <taxon>Gunneridae</taxon>
        <taxon>Pentapetalae</taxon>
        <taxon>rosids</taxon>
        <taxon>fabids</taxon>
        <taxon>Fabales</taxon>
        <taxon>Fabaceae</taxon>
        <taxon>Papilionoideae</taxon>
        <taxon>50 kb inversion clade</taxon>
        <taxon>NPAAA clade</taxon>
        <taxon>indigoferoid/millettioid clade</taxon>
        <taxon>Phaseoleae</taxon>
        <taxon>Vigna</taxon>
    </lineage>
</organism>
<keyword evidence="2" id="KW-1185">Reference proteome</keyword>
<accession>A0AAQ3NUZ5</accession>
<protein>
    <submittedName>
        <fullName evidence="1">Uncharacterized protein</fullName>
    </submittedName>
</protein>
<reference evidence="1 2" key="1">
    <citation type="journal article" date="2023" name="Life. Sci Alliance">
        <title>Evolutionary insights into 3D genome organization and epigenetic landscape of Vigna mungo.</title>
        <authorList>
            <person name="Junaid A."/>
            <person name="Singh B."/>
            <person name="Bhatia S."/>
        </authorList>
    </citation>
    <scope>NUCLEOTIDE SEQUENCE [LARGE SCALE GENOMIC DNA]</scope>
    <source>
        <strain evidence="1">Urdbean</strain>
    </source>
</reference>
<evidence type="ECO:0000313" key="2">
    <source>
        <dbReference type="Proteomes" id="UP001374535"/>
    </source>
</evidence>
<evidence type="ECO:0000313" key="1">
    <source>
        <dbReference type="EMBL" id="WVZ16544.1"/>
    </source>
</evidence>
<dbReference type="EMBL" id="CP144698">
    <property type="protein sequence ID" value="WVZ16544.1"/>
    <property type="molecule type" value="Genomic_DNA"/>
</dbReference>
<dbReference type="Proteomes" id="UP001374535">
    <property type="component" value="Chromosome 3"/>
</dbReference>
<sequence length="101" mass="11492">MYNNVVLETRYNISSSLIFHISLSLDFISRSLSLSFLSSALPFIPLTRISRHSSLPLFSSDFSVFKIRAGRRHYCGWFSLALKQYEGIVVVIVGLQFCILV</sequence>